<dbReference type="PANTHER" id="PTHR46832">
    <property type="entry name" value="5'-METHYLTHIOADENOSINE/S-ADENOSYLHOMOCYSTEINE NUCLEOSIDASE"/>
    <property type="match status" value="1"/>
</dbReference>
<dbReference type="AlphaFoldDB" id="A0A1T5DW44"/>
<reference evidence="5" key="1">
    <citation type="submission" date="2017-02" db="EMBL/GenBank/DDBJ databases">
        <authorList>
            <person name="Varghese N."/>
            <person name="Submissions S."/>
        </authorList>
    </citation>
    <scope>NUCLEOTIDE SEQUENCE [LARGE SCALE GENOMIC DNA]</scope>
    <source>
        <strain evidence="5">DSM 22385</strain>
    </source>
</reference>
<dbReference type="GO" id="GO:0005829">
    <property type="term" value="C:cytosol"/>
    <property type="evidence" value="ECO:0007669"/>
    <property type="project" value="TreeGrafter"/>
</dbReference>
<comment type="catalytic activity">
    <reaction evidence="1">
        <text>futalosine + H2O = dehypoxanthine futalosine + hypoxanthine</text>
        <dbReference type="Rhea" id="RHEA:25904"/>
        <dbReference type="ChEBI" id="CHEBI:15377"/>
        <dbReference type="ChEBI" id="CHEBI:17368"/>
        <dbReference type="ChEBI" id="CHEBI:58863"/>
        <dbReference type="ChEBI" id="CHEBI:58864"/>
        <dbReference type="EC" id="3.2.2.26"/>
    </reaction>
</comment>
<comment type="function">
    <text evidence="1">Catalyzes the hydrolysis of futalosine (FL) to dehypoxanthine futalosine (DHFL) and hypoxanthine, a step in the biosynthesis of menaquinone (MK, vitamin K2).</text>
</comment>
<protein>
    <recommendedName>
        <fullName evidence="1 2">Futalosine hydrolase</fullName>
        <shortName evidence="1">FL hydrolase</shortName>
        <ecNumber evidence="1 2">3.2.2.26</ecNumber>
    </recommendedName>
    <alternativeName>
        <fullName evidence="1">Futalosine nucleosidase</fullName>
    </alternativeName>
    <alternativeName>
        <fullName evidence="1">Menaquinone biosynthetic enzyme MqnB</fullName>
    </alternativeName>
</protein>
<dbReference type="PANTHER" id="PTHR46832:SF2">
    <property type="entry name" value="FUTALOSINE HYDROLASE"/>
    <property type="match status" value="1"/>
</dbReference>
<evidence type="ECO:0000256" key="2">
    <source>
        <dbReference type="NCBIfam" id="TIGR03664"/>
    </source>
</evidence>
<dbReference type="EMBL" id="FUYR01000002">
    <property type="protein sequence ID" value="SKB75776.1"/>
    <property type="molecule type" value="Genomic_DNA"/>
</dbReference>
<accession>A0A1T5DW44</accession>
<keyword evidence="5" id="KW-1185">Reference proteome</keyword>
<dbReference type="InterPro" id="IPR019963">
    <property type="entry name" value="FL_hydrolase_MqnB"/>
</dbReference>
<dbReference type="HAMAP" id="MF_00991">
    <property type="entry name" value="MqnB"/>
    <property type="match status" value="1"/>
</dbReference>
<dbReference type="GO" id="GO:0008930">
    <property type="term" value="F:methylthioadenosine nucleosidase activity"/>
    <property type="evidence" value="ECO:0007669"/>
    <property type="project" value="TreeGrafter"/>
</dbReference>
<dbReference type="Pfam" id="PF01048">
    <property type="entry name" value="PNP_UDP_1"/>
    <property type="match status" value="1"/>
</dbReference>
<dbReference type="UniPathway" id="UPA00079"/>
<evidence type="ECO:0000259" key="3">
    <source>
        <dbReference type="Pfam" id="PF01048"/>
    </source>
</evidence>
<keyword evidence="1" id="KW-0474">Menaquinone biosynthesis</keyword>
<evidence type="ECO:0000313" key="5">
    <source>
        <dbReference type="Proteomes" id="UP000189981"/>
    </source>
</evidence>
<feature type="domain" description="Nucleoside phosphorylase" evidence="3">
    <location>
        <begin position="24"/>
        <end position="204"/>
    </location>
</feature>
<dbReference type="GO" id="GO:0019284">
    <property type="term" value="P:L-methionine salvage from S-adenosylmethionine"/>
    <property type="evidence" value="ECO:0007669"/>
    <property type="project" value="TreeGrafter"/>
</dbReference>
<proteinExistence type="inferred from homology"/>
<dbReference type="NCBIfam" id="TIGR03664">
    <property type="entry name" value="fut_nucase"/>
    <property type="match status" value="1"/>
</dbReference>
<evidence type="ECO:0000256" key="1">
    <source>
        <dbReference type="HAMAP-Rule" id="MF_00991"/>
    </source>
</evidence>
<sequence>MKLLLVAATLPEIQPFLSAYSIEGSSEEHYIGLHSVKVLVTGAGMVPTAYSLGRHFAKSSCDLAINAGIAGSFDFDIELGEVCLVKEDTFAELGAEDGDEFLSLDSLGLGLTSLSHRPNPAFRTNQLKEVSAITVNKVHGHELSIANAIARFNPQIESMEGAAFFYACNQAAVPYIQIRAISNYVERRNREKWDIELAVKNLNKTLINLLEE</sequence>
<dbReference type="STRING" id="572036.SAMN05661099_2646"/>
<dbReference type="GO" id="GO:0008782">
    <property type="term" value="F:adenosylhomocysteine nucleosidase activity"/>
    <property type="evidence" value="ECO:0007669"/>
    <property type="project" value="TreeGrafter"/>
</dbReference>
<dbReference type="OrthoDB" id="9788270at2"/>
<dbReference type="InterPro" id="IPR035994">
    <property type="entry name" value="Nucleoside_phosphorylase_sf"/>
</dbReference>
<dbReference type="Gene3D" id="3.40.50.1580">
    <property type="entry name" value="Nucleoside phosphorylase domain"/>
    <property type="match status" value="1"/>
</dbReference>
<dbReference type="Proteomes" id="UP000189981">
    <property type="component" value="Unassembled WGS sequence"/>
</dbReference>
<dbReference type="GO" id="GO:0009116">
    <property type="term" value="P:nucleoside metabolic process"/>
    <property type="evidence" value="ECO:0007669"/>
    <property type="project" value="InterPro"/>
</dbReference>
<comment type="similarity">
    <text evidence="1">Belongs to the PNP/UDP phosphorylase family. Futalosine hydrolase subfamily.</text>
</comment>
<comment type="pathway">
    <text evidence="1">Quinol/quinone metabolism; menaquinone biosynthesis.</text>
</comment>
<dbReference type="RefSeq" id="WP_079703132.1">
    <property type="nucleotide sequence ID" value="NZ_FUYR01000002.1"/>
</dbReference>
<name>A0A1T5DW44_9SPHI</name>
<gene>
    <name evidence="1" type="primary">mqnB</name>
    <name evidence="4" type="ORF">SAMN05661099_2646</name>
</gene>
<dbReference type="SUPFAM" id="SSF53167">
    <property type="entry name" value="Purine and uridine phosphorylases"/>
    <property type="match status" value="1"/>
</dbReference>
<keyword evidence="1 4" id="KW-0378">Hydrolase</keyword>
<dbReference type="GO" id="GO:0009234">
    <property type="term" value="P:menaquinone biosynthetic process"/>
    <property type="evidence" value="ECO:0007669"/>
    <property type="project" value="UniProtKB-UniRule"/>
</dbReference>
<dbReference type="InterPro" id="IPR000845">
    <property type="entry name" value="Nucleoside_phosphorylase_d"/>
</dbReference>
<evidence type="ECO:0000313" key="4">
    <source>
        <dbReference type="EMBL" id="SKB75776.1"/>
    </source>
</evidence>
<dbReference type="EC" id="3.2.2.26" evidence="1 2"/>
<organism evidence="4 5">
    <name type="scientific">Daejeonella lutea</name>
    <dbReference type="NCBI Taxonomy" id="572036"/>
    <lineage>
        <taxon>Bacteria</taxon>
        <taxon>Pseudomonadati</taxon>
        <taxon>Bacteroidota</taxon>
        <taxon>Sphingobacteriia</taxon>
        <taxon>Sphingobacteriales</taxon>
        <taxon>Sphingobacteriaceae</taxon>
        <taxon>Daejeonella</taxon>
    </lineage>
</organism>